<dbReference type="GO" id="GO:0008061">
    <property type="term" value="F:chitin binding"/>
    <property type="evidence" value="ECO:0007669"/>
    <property type="project" value="UniProtKB-KW"/>
</dbReference>
<evidence type="ECO:0000256" key="1">
    <source>
        <dbReference type="ARBA" id="ARBA00022669"/>
    </source>
</evidence>
<dbReference type="SUPFAM" id="SSF54106">
    <property type="entry name" value="LysM domain"/>
    <property type="match status" value="2"/>
</dbReference>
<evidence type="ECO:0000256" key="2">
    <source>
        <dbReference type="ARBA" id="ARBA00023026"/>
    </source>
</evidence>
<feature type="domain" description="LysM" evidence="4">
    <location>
        <begin position="340"/>
        <end position="387"/>
    </location>
</feature>
<evidence type="ECO:0000256" key="3">
    <source>
        <dbReference type="SAM" id="MobiDB-lite"/>
    </source>
</evidence>
<dbReference type="VEuPathDB" id="FungiDB:TERG_01873"/>
<proteinExistence type="predicted"/>
<dbReference type="InterPro" id="IPR018392">
    <property type="entry name" value="LysM"/>
</dbReference>
<sequence>MESTPPFSLTSFKVGLSRDTHHHSQCLPALVKMDVAHRLWKQADNDHPFYHNSEEDGYGRSKSAILLVTTMVKYALLPLVAASLVQAGGPEWHHSKTADFAVDPRVHKGCTSWINVVDASGKLTCDAFLDTINVAKRQFILWNPQINSDCSNIKSQTSYCAFLPSHVSKQTRGQMDPPPKTKPLPPGLFNDWGNNHAQKRNDPPPKTKPLPPGLFNDWGNNHAQKRDALYPTKGLEGFHGPKEAPPPDWGHKGVVEGIHGDMMSTRSPIMGTGLPEQQSEPAFMPPHIPNLPTGMENKMVVHPTTLTKKLRPTGSYVKRDANAPAPTPGSVGAAIAGCKQYHTVKAKDTCFNVAQQYPGLLFSEFLRLNPNLDTVCPNLNANTRVCVKADPKTNLVPTPSAVVGVHARDAQGWPSPTKPGTNPGCKSFELVKKGDSCEGVASKHHISVAQLKQWNPAVGPTCEKLEIGYYACVRV</sequence>
<gene>
    <name evidence="5" type="ORF">A7C99_0179</name>
</gene>
<keyword evidence="2" id="KW-0843">Virulence</keyword>
<dbReference type="AlphaFoldDB" id="A0A178F8A0"/>
<feature type="compositionally biased region" description="Pro residues" evidence="3">
    <location>
        <begin position="176"/>
        <end position="186"/>
    </location>
</feature>
<comment type="caution">
    <text evidence="5">The sequence shown here is derived from an EMBL/GenBank/DDBJ whole genome shotgun (WGS) entry which is preliminary data.</text>
</comment>
<dbReference type="Proteomes" id="UP000243015">
    <property type="component" value="Unassembled WGS sequence"/>
</dbReference>
<dbReference type="CDD" id="cd00118">
    <property type="entry name" value="LysM"/>
    <property type="match status" value="2"/>
</dbReference>
<dbReference type="PANTHER" id="PTHR34997">
    <property type="entry name" value="AM15"/>
    <property type="match status" value="1"/>
</dbReference>
<dbReference type="VEuPathDB" id="FungiDB:TERG_08252"/>
<organism evidence="5 6">
    <name type="scientific">Trichophyton rubrum</name>
    <name type="common">Athlete's foot fungus</name>
    <name type="synonym">Epidermophyton rubrum</name>
    <dbReference type="NCBI Taxonomy" id="5551"/>
    <lineage>
        <taxon>Eukaryota</taxon>
        <taxon>Fungi</taxon>
        <taxon>Dikarya</taxon>
        <taxon>Ascomycota</taxon>
        <taxon>Pezizomycotina</taxon>
        <taxon>Eurotiomycetes</taxon>
        <taxon>Eurotiomycetidae</taxon>
        <taxon>Onygenales</taxon>
        <taxon>Arthrodermataceae</taxon>
        <taxon>Trichophyton</taxon>
    </lineage>
</organism>
<dbReference type="Gene3D" id="3.10.350.10">
    <property type="entry name" value="LysM domain"/>
    <property type="match status" value="2"/>
</dbReference>
<evidence type="ECO:0000313" key="5">
    <source>
        <dbReference type="EMBL" id="OAL68589.1"/>
    </source>
</evidence>
<dbReference type="InterPro" id="IPR052210">
    <property type="entry name" value="LysM1-like"/>
</dbReference>
<dbReference type="EMBL" id="LHPM01000005">
    <property type="protein sequence ID" value="OAL68589.1"/>
    <property type="molecule type" value="Genomic_DNA"/>
</dbReference>
<dbReference type="Pfam" id="PF01476">
    <property type="entry name" value="LysM"/>
    <property type="match status" value="2"/>
</dbReference>
<feature type="region of interest" description="Disordered" evidence="3">
    <location>
        <begin position="169"/>
        <end position="214"/>
    </location>
</feature>
<feature type="domain" description="LysM" evidence="4">
    <location>
        <begin position="427"/>
        <end position="473"/>
    </location>
</feature>
<evidence type="ECO:0000313" key="6">
    <source>
        <dbReference type="Proteomes" id="UP000243015"/>
    </source>
</evidence>
<dbReference type="InterPro" id="IPR036779">
    <property type="entry name" value="LysM_dom_sf"/>
</dbReference>
<keyword evidence="1" id="KW-0147">Chitin-binding</keyword>
<reference evidence="5 6" key="1">
    <citation type="submission" date="2016-05" db="EMBL/GenBank/DDBJ databases">
        <title>Genome sequencing of Trichophyton rubrum CMCC(F)T1i isolated from hair.</title>
        <authorList>
            <person name="Zhan P."/>
            <person name="Tao Y."/>
            <person name="Liu W."/>
        </authorList>
    </citation>
    <scope>NUCLEOTIDE SEQUENCE [LARGE SCALE GENOMIC DNA]</scope>
    <source>
        <strain evidence="6">CMCC(F)T1i</strain>
    </source>
</reference>
<dbReference type="PANTHER" id="PTHR34997:SF1">
    <property type="entry name" value="PEPTIDOGLYCAN-BINDING LYSIN DOMAIN"/>
    <property type="match status" value="1"/>
</dbReference>
<protein>
    <recommendedName>
        <fullName evidence="4">LysM domain-containing protein</fullName>
    </recommendedName>
</protein>
<evidence type="ECO:0000259" key="4">
    <source>
        <dbReference type="PROSITE" id="PS51782"/>
    </source>
</evidence>
<name>A0A178F8A0_TRIRU</name>
<feature type="domain" description="LysM" evidence="4">
    <location>
        <begin position="112"/>
        <end position="161"/>
    </location>
</feature>
<accession>A0A178F8A0</accession>
<dbReference type="SMART" id="SM00257">
    <property type="entry name" value="LysM"/>
    <property type="match status" value="2"/>
</dbReference>
<dbReference type="PROSITE" id="PS51782">
    <property type="entry name" value="LYSM"/>
    <property type="match status" value="3"/>
</dbReference>